<reference evidence="3" key="2">
    <citation type="submission" date="2025-08" db="UniProtKB">
        <authorList>
            <consortium name="Ensembl"/>
        </authorList>
    </citation>
    <scope>IDENTIFICATION</scope>
</reference>
<dbReference type="PANTHER" id="PTHR12138:SF135">
    <property type="entry name" value="SAM DOMAIN-CONTAINING PROTEIN"/>
    <property type="match status" value="1"/>
</dbReference>
<dbReference type="InterPro" id="IPR018061">
    <property type="entry name" value="Retropepsins"/>
</dbReference>
<sequence length="240" mass="26186">MTVGGKDVDFLVDAGAEHSVVTAPVAPLSKKTIDIIGATVVSAKQAFCLPRTCTVGGHKVIHQFLYMPDCPLPLLGRELLSKLRATISFTEHGSLLLNLPGTGVIMTLTVPREEEWRLFFFFFFETESCTVAQAGVNGKISSHCSLHLLDSGNSHASATQIAGITGMSHHAQLFFVFLVETGFCHVAGLELLASTDLPSLALQNAGITGMSHHIWPTCHYLYVYLFNRKILSEDSSVRWR</sequence>
<protein>
    <recommendedName>
        <fullName evidence="2">Peptidase A2 domain-containing protein</fullName>
    </recommendedName>
</protein>
<reference evidence="3" key="3">
    <citation type="submission" date="2025-09" db="UniProtKB">
        <authorList>
            <consortium name="Ensembl"/>
        </authorList>
    </citation>
    <scope>IDENTIFICATION</scope>
</reference>
<evidence type="ECO:0000256" key="1">
    <source>
        <dbReference type="ARBA" id="ARBA00022801"/>
    </source>
</evidence>
<evidence type="ECO:0000259" key="2">
    <source>
        <dbReference type="PROSITE" id="PS50175"/>
    </source>
</evidence>
<dbReference type="GeneTree" id="ENSGT01120000271815"/>
<dbReference type="PANTHER" id="PTHR12138">
    <property type="entry name" value="PRIMATE-EXPANDED PROTEIN FAMILY"/>
    <property type="match status" value="1"/>
</dbReference>
<dbReference type="PRINTS" id="PR02045">
    <property type="entry name" value="F138DOMAIN"/>
</dbReference>
<keyword evidence="1" id="KW-0378">Hydrolase</keyword>
<dbReference type="AlphaFoldDB" id="A0A8I5N7X8"/>
<dbReference type="Gene3D" id="2.40.70.10">
    <property type="entry name" value="Acid Proteases"/>
    <property type="match status" value="1"/>
</dbReference>
<name>A0A8I5N7X8_PAPAN</name>
<proteinExistence type="predicted"/>
<dbReference type="GO" id="GO:0006508">
    <property type="term" value="P:proteolysis"/>
    <property type="evidence" value="ECO:0007669"/>
    <property type="project" value="InterPro"/>
</dbReference>
<dbReference type="Ensembl" id="ENSPANT00000061908.1">
    <property type="protein sequence ID" value="ENSPANP00000057175.1"/>
    <property type="gene ID" value="ENSPANG00000040981.1"/>
</dbReference>
<dbReference type="Pfam" id="PF00077">
    <property type="entry name" value="RVP"/>
    <property type="match status" value="1"/>
</dbReference>
<organism evidence="3 4">
    <name type="scientific">Papio anubis</name>
    <name type="common">Olive baboon</name>
    <dbReference type="NCBI Taxonomy" id="9555"/>
    <lineage>
        <taxon>Eukaryota</taxon>
        <taxon>Metazoa</taxon>
        <taxon>Chordata</taxon>
        <taxon>Craniata</taxon>
        <taxon>Vertebrata</taxon>
        <taxon>Euteleostomi</taxon>
        <taxon>Mammalia</taxon>
        <taxon>Eutheria</taxon>
        <taxon>Euarchontoglires</taxon>
        <taxon>Primates</taxon>
        <taxon>Haplorrhini</taxon>
        <taxon>Catarrhini</taxon>
        <taxon>Cercopithecidae</taxon>
        <taxon>Cercopithecinae</taxon>
        <taxon>Papio</taxon>
    </lineage>
</organism>
<dbReference type="InterPro" id="IPR001995">
    <property type="entry name" value="Peptidase_A2_cat"/>
</dbReference>
<dbReference type="InterPro" id="IPR021109">
    <property type="entry name" value="Peptidase_aspartic_dom_sf"/>
</dbReference>
<dbReference type="PROSITE" id="PS50175">
    <property type="entry name" value="ASP_PROT_RETROV"/>
    <property type="match status" value="1"/>
</dbReference>
<evidence type="ECO:0000313" key="3">
    <source>
        <dbReference type="Ensembl" id="ENSPANP00000057175.1"/>
    </source>
</evidence>
<dbReference type="SUPFAM" id="SSF50630">
    <property type="entry name" value="Acid proteases"/>
    <property type="match status" value="1"/>
</dbReference>
<keyword evidence="4" id="KW-1185">Reference proteome</keyword>
<accession>A0A8I5N7X8</accession>
<reference evidence="3 4" key="1">
    <citation type="submission" date="2012-03" db="EMBL/GenBank/DDBJ databases">
        <title>Whole Genome Assembly of Papio anubis.</title>
        <authorList>
            <person name="Liu Y.L."/>
            <person name="Abraham K.A."/>
            <person name="Akbar H.A."/>
            <person name="Ali S.A."/>
            <person name="Anosike U.A."/>
            <person name="Aqrawi P.A."/>
            <person name="Arias F.A."/>
            <person name="Attaway T.A."/>
            <person name="Awwad R.A."/>
            <person name="Babu C.B."/>
            <person name="Bandaranaike D.B."/>
            <person name="Battles P.B."/>
            <person name="Bell A.B."/>
            <person name="Beltran B.B."/>
            <person name="Berhane-Mersha D.B."/>
            <person name="Bess C.B."/>
            <person name="Bickham C.B."/>
            <person name="Bolden T.B."/>
            <person name="Carter K.C."/>
            <person name="Chau D.C."/>
            <person name="Chavez A.C."/>
            <person name="Clerc-Blankenburg K.C."/>
            <person name="Coyle M.C."/>
            <person name="Dao M.D."/>
            <person name="Davila M.L.D."/>
            <person name="Davy-Carroll L.D."/>
            <person name="Denson S.D."/>
            <person name="Dinh H.D."/>
            <person name="Fernandez S.F."/>
            <person name="Fernando P.F."/>
            <person name="Forbes L.F."/>
            <person name="Francis C.F."/>
            <person name="Francisco L.F."/>
            <person name="Fu Q.F."/>
            <person name="Garcia-Iii R.G."/>
            <person name="Garrett T.G."/>
            <person name="Gross S.G."/>
            <person name="Gubbala S.G."/>
            <person name="Hirani K.H."/>
            <person name="Hogues M.H."/>
            <person name="Hollins B.H."/>
            <person name="Jackson L.J."/>
            <person name="Javaid M.J."/>
            <person name="Jhangiani S.J."/>
            <person name="Johnson A.J."/>
            <person name="Johnson B.J."/>
            <person name="Jones J.J."/>
            <person name="Joshi V.J."/>
            <person name="Kalu J.K."/>
            <person name="Khan N.K."/>
            <person name="Korchina V.K."/>
            <person name="Kovar C.K."/>
            <person name="Lago L.L."/>
            <person name="Lara F.L."/>
            <person name="Le T.-K.L."/>
            <person name="Lee S.L."/>
            <person name="Legall-Iii F.L."/>
            <person name="Lemon S.L."/>
            <person name="Liu J.L."/>
            <person name="Liu Y.-S.L."/>
            <person name="Liyanage D.L."/>
            <person name="Lopez J.L."/>
            <person name="Lorensuhewa L.L."/>
            <person name="Mata R.M."/>
            <person name="Mathew T.M."/>
            <person name="Mercado C.M."/>
            <person name="Mercado I.M."/>
            <person name="Morales K.M."/>
            <person name="Morgan M.M."/>
            <person name="Munidasa M.M."/>
            <person name="Ngo D.N."/>
            <person name="Nguyen L.N."/>
            <person name="Nguyen T.N."/>
            <person name="Nguyen N.N."/>
            <person name="Obregon M.O."/>
            <person name="Okwuonu G.O."/>
            <person name="Ongeri F.O."/>
            <person name="Onwere C.O."/>
            <person name="Osifeso I.O."/>
            <person name="Parra A.P."/>
            <person name="Patil S.P."/>
            <person name="Perez A.P."/>
            <person name="Perez Y.P."/>
            <person name="Pham C.P."/>
            <person name="Pu L.-L.P."/>
            <person name="Puazo M.P."/>
            <person name="Quiroz J.Q."/>
            <person name="Rouhana J.R."/>
            <person name="Ruiz M.R."/>
            <person name="Ruiz S.-J.R."/>
            <person name="Saada N.S."/>
            <person name="Santibanez J.S."/>
            <person name="Scheel M.S."/>
            <person name="Schneider B.S."/>
            <person name="Simmons D.S."/>
            <person name="Sisson I.S."/>
            <person name="Tang L.-Y.T."/>
            <person name="Thornton R.T."/>
            <person name="Tisius J.T."/>
            <person name="Toledanes G.T."/>
            <person name="Trejos Z.T."/>
            <person name="Usmani K.U."/>
            <person name="Varghese R.V."/>
            <person name="Vattathil S.V."/>
            <person name="Vee V.V."/>
            <person name="Walker D.W."/>
            <person name="Weissenberger G.W."/>
            <person name="White C.W."/>
            <person name="Williams A.W."/>
            <person name="Woodworth J.W."/>
            <person name="Wright R.W."/>
            <person name="Zhu Y.Z."/>
            <person name="Han Y.H."/>
            <person name="Newsham I.N."/>
            <person name="Nazareth L.N."/>
            <person name="Worley K.W."/>
            <person name="Muzny D.M."/>
            <person name="Rogers J.R."/>
            <person name="Gibbs R.G."/>
        </authorList>
    </citation>
    <scope>NUCLEOTIDE SEQUENCE [LARGE SCALE GENOMIC DNA]</scope>
</reference>
<dbReference type="Proteomes" id="UP000028761">
    <property type="component" value="Chromosome 18"/>
</dbReference>
<feature type="domain" description="Peptidase A2" evidence="2">
    <location>
        <begin position="8"/>
        <end position="79"/>
    </location>
</feature>
<dbReference type="GO" id="GO:0004190">
    <property type="term" value="F:aspartic-type endopeptidase activity"/>
    <property type="evidence" value="ECO:0007669"/>
    <property type="project" value="InterPro"/>
</dbReference>
<evidence type="ECO:0000313" key="4">
    <source>
        <dbReference type="Proteomes" id="UP000028761"/>
    </source>
</evidence>